<feature type="compositionally biased region" description="Acidic residues" evidence="1">
    <location>
        <begin position="196"/>
        <end position="214"/>
    </location>
</feature>
<organism evidence="2 3">
    <name type="scientific">Holothuria leucospilota</name>
    <name type="common">Black long sea cucumber</name>
    <name type="synonym">Mertensiothuria leucospilota</name>
    <dbReference type="NCBI Taxonomy" id="206669"/>
    <lineage>
        <taxon>Eukaryota</taxon>
        <taxon>Metazoa</taxon>
        <taxon>Echinodermata</taxon>
        <taxon>Eleutherozoa</taxon>
        <taxon>Echinozoa</taxon>
        <taxon>Holothuroidea</taxon>
        <taxon>Aspidochirotacea</taxon>
        <taxon>Aspidochirotida</taxon>
        <taxon>Holothuriidae</taxon>
        <taxon>Holothuria</taxon>
    </lineage>
</organism>
<evidence type="ECO:0000313" key="2">
    <source>
        <dbReference type="EMBL" id="KAJ8025170.1"/>
    </source>
</evidence>
<evidence type="ECO:0000313" key="3">
    <source>
        <dbReference type="Proteomes" id="UP001152320"/>
    </source>
</evidence>
<dbReference type="OrthoDB" id="10010998at2759"/>
<gene>
    <name evidence="2" type="ORF">HOLleu_35298</name>
</gene>
<proteinExistence type="predicted"/>
<dbReference type="Pfam" id="PF02992">
    <property type="entry name" value="Transposase_21"/>
    <property type="match status" value="1"/>
</dbReference>
<feature type="region of interest" description="Disordered" evidence="1">
    <location>
        <begin position="78"/>
        <end position="214"/>
    </location>
</feature>
<accession>A0A9Q0YPJ3</accession>
<protein>
    <recommendedName>
        <fullName evidence="4">Transposase domain-containing protein</fullName>
    </recommendedName>
</protein>
<dbReference type="Proteomes" id="UP001152320">
    <property type="component" value="Chromosome 18"/>
</dbReference>
<dbReference type="EMBL" id="JAIZAY010000018">
    <property type="protein sequence ID" value="KAJ8025170.1"/>
    <property type="molecule type" value="Genomic_DNA"/>
</dbReference>
<dbReference type="PANTHER" id="PTHR46579">
    <property type="entry name" value="F5/8 TYPE C DOMAIN-CONTAINING PROTEIN-RELATED"/>
    <property type="match status" value="1"/>
</dbReference>
<comment type="caution">
    <text evidence="2">The sequence shown here is derived from an EMBL/GenBank/DDBJ whole genome shotgun (WGS) entry which is preliminary data.</text>
</comment>
<feature type="compositionally biased region" description="Low complexity" evidence="1">
    <location>
        <begin position="104"/>
        <end position="114"/>
    </location>
</feature>
<reference evidence="2" key="1">
    <citation type="submission" date="2021-10" db="EMBL/GenBank/DDBJ databases">
        <title>Tropical sea cucumber genome reveals ecological adaptation and Cuvierian tubules defense mechanism.</title>
        <authorList>
            <person name="Chen T."/>
        </authorList>
    </citation>
    <scope>NUCLEOTIDE SEQUENCE</scope>
    <source>
        <strain evidence="2">Nanhai2018</strain>
        <tissue evidence="2">Muscle</tissue>
    </source>
</reference>
<evidence type="ECO:0000256" key="1">
    <source>
        <dbReference type="SAM" id="MobiDB-lite"/>
    </source>
</evidence>
<keyword evidence="3" id="KW-1185">Reference proteome</keyword>
<name>A0A9Q0YPJ3_HOLLE</name>
<sequence length="996" mass="112411">MNTNGGMPKPINVFTPNPVQENTFVLAGSSGGVDGDTDQPSSSCKRKRVYASYLCKDNPMQNIPRASLWRLLKATRQNSAECQNVKPTDKDRKRNGGHGSQSCTTTTSTTTSTTNFSNSALEAVDGSAEWEPCTVPAGKSGLAPGVSSEPQPSDGECISGRHMESPQLCHSPLSNDVLMDDGEMTPSSPYDISNFDWEDGPVGDDDNVEDDFDDDEEDWFDARSDDLHMSDSEDDCHDDDSDTFFNFEHPLNSQKLYPGCNLSLAESMAMILLFVLRHRLTSECLADLLTLISLHCAVPNICINSVHLFWKYFRHLKSPVIFHKYCSFCFSPIETESARCNICHKDAGAKNTSFFIECPLVSQVVTLFKRDGIYSDLQHRFQRMKHKSVNIEDIYDGELYRKHMGEKGFLRNKNNFSLMWYTDGVPLFKSSKYSLWPLYFVINELPFTKRMRKENMLFGGIWYGESKPLFHVFLKPSIRALQKLYDGVEVSTPDGTKLETHAILLSGTCDLPAKCLVLNMNQFNGKHGCSKCLQTGLSVATGRGQTWTYPFEMNSSLRTHEQFVENGKQALESGTPVNGIKGPSWLSLCPETDIVRGTAIDYMHCVLLGIIRKLLFLWFDSSCSRKPFSLSKVVSQVDERLLSIRPPNFITRVPRSIKTHCKFWKANECRAWLFFYSVPILFHFMDKLYFDHYCTLVEGVYLLCSESISLEALQKSKGLLQHFCYMFDVLYGSSYMSANLHQLLHLPQCVQDLGPLWVYSCFKFEDLNGKIIQMCHGTKKPELQICNSISTFLNLPLLLSKLPKGESSSFIDQLQCLVKSTNREMVSGDCIVLGGITPYTPAREFVSKVDTVFSSKFSKFSKFFRFSKNGVIFQSRQYYQVSKRNNFTTFYLGDNFSKSCGQIQYLLKCCVSCDGKCTSSCVAKYAAVMKPLHFIDFHFLDDDVSHCSISHIFKVSTTANEDIIVPVESILSIGIFMEVNQNDAFVAVPPNLIESD</sequence>
<dbReference type="InterPro" id="IPR004242">
    <property type="entry name" value="Transposase_21"/>
</dbReference>
<dbReference type="PANTHER" id="PTHR46579:SF1">
    <property type="entry name" value="F5_8 TYPE C DOMAIN-CONTAINING PROTEIN"/>
    <property type="match status" value="1"/>
</dbReference>
<dbReference type="AlphaFoldDB" id="A0A9Q0YPJ3"/>
<evidence type="ECO:0008006" key="4">
    <source>
        <dbReference type="Google" id="ProtNLM"/>
    </source>
</evidence>